<protein>
    <submittedName>
        <fullName evidence="2">Rhodanese-like domain-containing protein</fullName>
    </submittedName>
</protein>
<dbReference type="EMBL" id="JABBVZ010000112">
    <property type="protein sequence ID" value="NMP24450.1"/>
    <property type="molecule type" value="Genomic_DNA"/>
</dbReference>
<evidence type="ECO:0000259" key="1">
    <source>
        <dbReference type="PROSITE" id="PS50206"/>
    </source>
</evidence>
<name>A0A7Y0L8J2_9FIRM</name>
<dbReference type="InterPro" id="IPR001763">
    <property type="entry name" value="Rhodanese-like_dom"/>
</dbReference>
<dbReference type="Proteomes" id="UP000533476">
    <property type="component" value="Unassembled WGS sequence"/>
</dbReference>
<dbReference type="InterPro" id="IPR050229">
    <property type="entry name" value="GlpE_sulfurtransferase"/>
</dbReference>
<dbReference type="RefSeq" id="WP_169102584.1">
    <property type="nucleotide sequence ID" value="NZ_JABBVZ010000112.1"/>
</dbReference>
<dbReference type="Pfam" id="PF00581">
    <property type="entry name" value="Rhodanese"/>
    <property type="match status" value="1"/>
</dbReference>
<proteinExistence type="predicted"/>
<dbReference type="AlphaFoldDB" id="A0A7Y0L8J2"/>
<gene>
    <name evidence="2" type="ORF">HIJ39_19190</name>
</gene>
<comment type="caution">
    <text evidence="2">The sequence shown here is derived from an EMBL/GenBank/DDBJ whole genome shotgun (WGS) entry which is preliminary data.</text>
</comment>
<keyword evidence="3" id="KW-1185">Reference proteome</keyword>
<sequence>MTNLFRLFRHPEDLRDLTPDELQEKLISNPVVIDVRTTREFEAGHIAGAVSIPLGQESSAITRWPADADVVLICKTGHRSQAAAATLLRQGFRQVSHLKGGMDAWRRASKPVV</sequence>
<dbReference type="PANTHER" id="PTHR43031">
    <property type="entry name" value="FAD-DEPENDENT OXIDOREDUCTASE"/>
    <property type="match status" value="1"/>
</dbReference>
<dbReference type="PROSITE" id="PS50206">
    <property type="entry name" value="RHODANESE_3"/>
    <property type="match status" value="1"/>
</dbReference>
<accession>A0A7Y0L8J2</accession>
<evidence type="ECO:0000313" key="2">
    <source>
        <dbReference type="EMBL" id="NMP24450.1"/>
    </source>
</evidence>
<reference evidence="2 3" key="1">
    <citation type="submission" date="2020-04" db="EMBL/GenBank/DDBJ databases">
        <authorList>
            <person name="Zhang R."/>
            <person name="Schippers A."/>
        </authorList>
    </citation>
    <scope>NUCLEOTIDE SEQUENCE [LARGE SCALE GENOMIC DNA]</scope>
    <source>
        <strain evidence="2 3">DSM 109850</strain>
    </source>
</reference>
<feature type="domain" description="Rhodanese" evidence="1">
    <location>
        <begin position="26"/>
        <end position="110"/>
    </location>
</feature>
<dbReference type="CDD" id="cd00158">
    <property type="entry name" value="RHOD"/>
    <property type="match status" value="1"/>
</dbReference>
<evidence type="ECO:0000313" key="3">
    <source>
        <dbReference type="Proteomes" id="UP000533476"/>
    </source>
</evidence>
<dbReference type="PANTHER" id="PTHR43031:SF1">
    <property type="entry name" value="PYRIDINE NUCLEOTIDE-DISULPHIDE OXIDOREDUCTASE"/>
    <property type="match status" value="1"/>
</dbReference>
<dbReference type="SUPFAM" id="SSF52821">
    <property type="entry name" value="Rhodanese/Cell cycle control phosphatase"/>
    <property type="match status" value="1"/>
</dbReference>
<organism evidence="2 3">
    <name type="scientific">Sulfobacillus harzensis</name>
    <dbReference type="NCBI Taxonomy" id="2729629"/>
    <lineage>
        <taxon>Bacteria</taxon>
        <taxon>Bacillati</taxon>
        <taxon>Bacillota</taxon>
        <taxon>Clostridia</taxon>
        <taxon>Eubacteriales</taxon>
        <taxon>Clostridiales Family XVII. Incertae Sedis</taxon>
        <taxon>Sulfobacillus</taxon>
    </lineage>
</organism>
<dbReference type="SMART" id="SM00450">
    <property type="entry name" value="RHOD"/>
    <property type="match status" value="1"/>
</dbReference>
<dbReference type="InterPro" id="IPR036873">
    <property type="entry name" value="Rhodanese-like_dom_sf"/>
</dbReference>
<dbReference type="Gene3D" id="3.40.250.10">
    <property type="entry name" value="Rhodanese-like domain"/>
    <property type="match status" value="1"/>
</dbReference>